<name>A0A1B6NS19_9ZZZZ</name>
<dbReference type="EMBL" id="AYSL01001272">
    <property type="protein sequence ID" value="KTF06249.1"/>
    <property type="molecule type" value="Genomic_DNA"/>
</dbReference>
<reference evidence="1" key="1">
    <citation type="submission" date="2013-11" db="EMBL/GenBank/DDBJ databases">
        <title>Microbial diversity, functional groups and degradation webs in Northern and Southern Mediterranean and Red Sea marine crude oil polluted sites.</title>
        <authorList>
            <person name="Daffonchio D."/>
            <person name="Mapelli F."/>
            <person name="Ferrer M."/>
            <person name="Richter M."/>
            <person name="Cherif A."/>
            <person name="Malkawi H.I."/>
            <person name="Yakimov M.M."/>
            <person name="Abdel-Fattah Y.R."/>
            <person name="Blaghen M."/>
            <person name="Golyshin P.N."/>
            <person name="Kalogerakis N."/>
            <person name="Boon N."/>
            <person name="Magagnini M."/>
            <person name="Fava F."/>
        </authorList>
    </citation>
    <scope>NUCLEOTIDE SEQUENCE</scope>
</reference>
<protein>
    <submittedName>
        <fullName evidence="1">Uncharacterized protein</fullName>
    </submittedName>
</protein>
<proteinExistence type="predicted"/>
<evidence type="ECO:0000313" key="1">
    <source>
        <dbReference type="EMBL" id="KTF06249.1"/>
    </source>
</evidence>
<organism evidence="1">
    <name type="scientific">marine sediment metagenome</name>
    <dbReference type="NCBI Taxonomy" id="412755"/>
    <lineage>
        <taxon>unclassified sequences</taxon>
        <taxon>metagenomes</taxon>
        <taxon>ecological metagenomes</taxon>
    </lineage>
</organism>
<comment type="caution">
    <text evidence="1">The sequence shown here is derived from an EMBL/GenBank/DDBJ whole genome shotgun (WGS) entry which is preliminary data.</text>
</comment>
<sequence>MQIRKICADCTRKTTTFAHLFFDGNEFYWFSNTCSTNNQPRCT</sequence>
<accession>A0A1B6NS19</accession>
<gene>
    <name evidence="1" type="ORF">MGSAQ_002255</name>
</gene>
<dbReference type="AlphaFoldDB" id="A0A1B6NS19"/>